<evidence type="ECO:0000259" key="4">
    <source>
        <dbReference type="Pfam" id="PF01478"/>
    </source>
</evidence>
<dbReference type="Proteomes" id="UP000814003">
    <property type="component" value="Unassembled WGS sequence"/>
</dbReference>
<feature type="transmembrane region" description="Helical" evidence="3">
    <location>
        <begin position="6"/>
        <end position="29"/>
    </location>
</feature>
<feature type="transmembrane region" description="Helical" evidence="3">
    <location>
        <begin position="175"/>
        <end position="198"/>
    </location>
</feature>
<evidence type="ECO:0000256" key="1">
    <source>
        <dbReference type="ARBA" id="ARBA00005801"/>
    </source>
</evidence>
<dbReference type="InterPro" id="IPR000045">
    <property type="entry name" value="Prepilin_IV_endopep_pep"/>
</dbReference>
<feature type="transmembrane region" description="Helical" evidence="3">
    <location>
        <begin position="67"/>
        <end position="85"/>
    </location>
</feature>
<sequence length="238" mass="25602">MTERISSLLLASVIGALAGICINLLAARLPPLLHRHWRKEAQELFGIAMEDHEPPASTHFGPIRLRSVLVCALCAILSMIGIHHVGPNLPGVAFVLLSWTLLTLSLIDWDHLLLPDIIVYPLLWAGLIINQYGLFATSADALWGAVVGYGVMWLMSKFALMLTDTEGVGGGDLKLVAALGAWAGLETLAYIIMLASVLGGLAHVFRLSFNTSHSIRGAVIPFGPFLAIAGWVCVMYNA</sequence>
<keyword evidence="3" id="KW-0812">Transmembrane</keyword>
<keyword evidence="3" id="KW-0472">Membrane</keyword>
<dbReference type="Gene3D" id="1.20.120.1220">
    <property type="match status" value="1"/>
</dbReference>
<evidence type="ECO:0000313" key="5">
    <source>
        <dbReference type="EMBL" id="MCF5110087.1"/>
    </source>
</evidence>
<comment type="caution">
    <text evidence="5">The sequence shown here is derived from an EMBL/GenBank/DDBJ whole genome shotgun (WGS) entry which is preliminary data.</text>
</comment>
<protein>
    <submittedName>
        <fullName evidence="5">Prepilin peptidase</fullName>
    </submittedName>
</protein>
<dbReference type="EMBL" id="WKED01000068">
    <property type="protein sequence ID" value="MCF5110087.1"/>
    <property type="molecule type" value="Genomic_DNA"/>
</dbReference>
<organism evidence="5 6">
    <name type="scientific">Pseudomonas gessardii</name>
    <dbReference type="NCBI Taxonomy" id="78544"/>
    <lineage>
        <taxon>Bacteria</taxon>
        <taxon>Pseudomonadati</taxon>
        <taxon>Pseudomonadota</taxon>
        <taxon>Gammaproteobacteria</taxon>
        <taxon>Pseudomonadales</taxon>
        <taxon>Pseudomonadaceae</taxon>
        <taxon>Pseudomonas</taxon>
    </lineage>
</organism>
<dbReference type="PANTHER" id="PTHR30487">
    <property type="entry name" value="TYPE 4 PREPILIN-LIKE PROTEINS LEADER PEPTIDE-PROCESSING ENZYME"/>
    <property type="match status" value="1"/>
</dbReference>
<evidence type="ECO:0000256" key="3">
    <source>
        <dbReference type="SAM" id="Phobius"/>
    </source>
</evidence>
<evidence type="ECO:0000256" key="2">
    <source>
        <dbReference type="RuleBase" id="RU003793"/>
    </source>
</evidence>
<dbReference type="RefSeq" id="WP_236361723.1">
    <property type="nucleotide sequence ID" value="NZ_WKED01000068.1"/>
</dbReference>
<feature type="transmembrane region" description="Helical" evidence="3">
    <location>
        <begin position="117"/>
        <end position="135"/>
    </location>
</feature>
<comment type="similarity">
    <text evidence="1 2">Belongs to the peptidase A24 family.</text>
</comment>
<dbReference type="Pfam" id="PF01478">
    <property type="entry name" value="Peptidase_A24"/>
    <property type="match status" value="1"/>
</dbReference>
<feature type="transmembrane region" description="Helical" evidence="3">
    <location>
        <begin position="91"/>
        <end position="110"/>
    </location>
</feature>
<dbReference type="PANTHER" id="PTHR30487:SF0">
    <property type="entry name" value="PREPILIN LEADER PEPTIDASE_N-METHYLTRANSFERASE-RELATED"/>
    <property type="match status" value="1"/>
</dbReference>
<keyword evidence="3" id="KW-1133">Transmembrane helix</keyword>
<accession>A0ABS9FCS0</accession>
<feature type="transmembrane region" description="Helical" evidence="3">
    <location>
        <begin position="218"/>
        <end position="236"/>
    </location>
</feature>
<feature type="domain" description="Prepilin type IV endopeptidase peptidase" evidence="4">
    <location>
        <begin position="96"/>
        <end position="201"/>
    </location>
</feature>
<evidence type="ECO:0000313" key="6">
    <source>
        <dbReference type="Proteomes" id="UP000814003"/>
    </source>
</evidence>
<feature type="transmembrane region" description="Helical" evidence="3">
    <location>
        <begin position="141"/>
        <end position="163"/>
    </location>
</feature>
<reference evidence="5 6" key="1">
    <citation type="submission" date="2019-11" db="EMBL/GenBank/DDBJ databases">
        <title>Epiphytic Pseudomonas syringae from cherry orchards.</title>
        <authorList>
            <person name="Hulin M.T."/>
        </authorList>
    </citation>
    <scope>NUCLEOTIDE SEQUENCE [LARGE SCALE GENOMIC DNA]</scope>
    <source>
        <strain evidence="5 6">PA-6-5B</strain>
    </source>
</reference>
<keyword evidence="6" id="KW-1185">Reference proteome</keyword>
<dbReference type="InterPro" id="IPR014032">
    <property type="entry name" value="Peptidase_A24A_bac"/>
</dbReference>
<name>A0ABS9FCS0_9PSED</name>
<dbReference type="PRINTS" id="PR00864">
    <property type="entry name" value="PREPILNPTASE"/>
</dbReference>
<proteinExistence type="inferred from homology"/>
<dbReference type="InterPro" id="IPR050882">
    <property type="entry name" value="Prepilin_peptidase/N-MTase"/>
</dbReference>
<gene>
    <name evidence="5" type="ORF">GIW56_25065</name>
</gene>